<evidence type="ECO:0000313" key="3">
    <source>
        <dbReference type="EMBL" id="GAA2058923.1"/>
    </source>
</evidence>
<keyword evidence="1" id="KW-1133">Transmembrane helix</keyword>
<accession>A0ABP5GW08</accession>
<dbReference type="Proteomes" id="UP001500751">
    <property type="component" value="Unassembled WGS sequence"/>
</dbReference>
<sequence>MALLALFAGATAATAAAVPYQTQRSDRAIIADTVGAAPVQDRDIVLAPGSSTLWDDTFLPRVTSKVLGGMPPLLTRLVSETDITVAATAELPVDGLTGPGGLRVHLRPVRAYDYEQHVRFVAGTAPVTKVRLDVDSAASPATAKADGEVAISKSAADSLGLHVGSVLHTVATFTGGHLDFTVTVSGLFTSPDTADAPFWSVAEHGRAPGIGSICGTDGPDGYVRDPACAVSQAVWRLDVLAPAVTLVTATAALPGSPAAAAEMELAVDPDRMRKADPTAVQSAVHELVVGGRGLDVSTDDGGRFPIAPSTKLGELAGKAGVAERQTRLLDYVVLGATVAGGLAAFFLMLRMVVARRSAEIVLCKARGASPRRLAARFTVQSGFVVGVGSVVGVLGACAAGVASAGGVGGWPAVAVLAPATGAVVFGRVLAHADHPVSARREPQEADAGTRTPRLVRDLAVPLAAAAAVGVLRTSGARNGSGSVDWLAVAAPALLAFAAALVVVRAVPVLWAVPFGVARRRRGTLPFVASALAGRRVRVLAAPLAGLVAATAAATFAARLDSSVAQRVRDDALYAVGAGARVEAVPDRAMTALNRGAEVFLPDGFAARAAALPGTGQVLGAYVGAAGVSDNPDAPSNVAVLVADSAQLRSLTSRAAGEADAHSGSLPKWWPSRPVRPGAVTALVSPDLARLAGDRATLDFGTGAVDVELVGTADLPTGSVVGAEFGPGYVVLPADQLGAAAPKANAVWITGHPDLGALRKLPGVQPWYPTGTYAQVVAAGYADARTDAAHAVLRMAELLSVGFALLCLLQTLGATRAAARDSALLLRVFGMAESRGRLLGPAITLPLLLLALAAGLAMGTAFAPLLGDVVPGAPSDGWLLPVAGVAVLGACAGVALEAGTRGRQRMSVRLRAAEFE</sequence>
<feature type="transmembrane region" description="Helical" evidence="1">
    <location>
        <begin position="408"/>
        <end position="430"/>
    </location>
</feature>
<reference evidence="4" key="1">
    <citation type="journal article" date="2019" name="Int. J. Syst. Evol. Microbiol.">
        <title>The Global Catalogue of Microorganisms (GCM) 10K type strain sequencing project: providing services to taxonomists for standard genome sequencing and annotation.</title>
        <authorList>
            <consortium name="The Broad Institute Genomics Platform"/>
            <consortium name="The Broad Institute Genome Sequencing Center for Infectious Disease"/>
            <person name="Wu L."/>
            <person name="Ma J."/>
        </authorList>
    </citation>
    <scope>NUCLEOTIDE SEQUENCE [LARGE SCALE GENOMIC DNA]</scope>
    <source>
        <strain evidence="4">JCM 16014</strain>
    </source>
</reference>
<proteinExistence type="predicted"/>
<feature type="transmembrane region" description="Helical" evidence="1">
    <location>
        <begin position="458"/>
        <end position="476"/>
    </location>
</feature>
<feature type="transmembrane region" description="Helical" evidence="1">
    <location>
        <begin position="331"/>
        <end position="353"/>
    </location>
</feature>
<evidence type="ECO:0000256" key="2">
    <source>
        <dbReference type="SAM" id="SignalP"/>
    </source>
</evidence>
<organism evidence="3 4">
    <name type="scientific">Catenulispora yoronensis</name>
    <dbReference type="NCBI Taxonomy" id="450799"/>
    <lineage>
        <taxon>Bacteria</taxon>
        <taxon>Bacillati</taxon>
        <taxon>Actinomycetota</taxon>
        <taxon>Actinomycetes</taxon>
        <taxon>Catenulisporales</taxon>
        <taxon>Catenulisporaceae</taxon>
        <taxon>Catenulispora</taxon>
    </lineage>
</organism>
<feature type="transmembrane region" description="Helical" evidence="1">
    <location>
        <begin position="373"/>
        <end position="402"/>
    </location>
</feature>
<evidence type="ECO:0000313" key="4">
    <source>
        <dbReference type="Proteomes" id="UP001500751"/>
    </source>
</evidence>
<evidence type="ECO:0000256" key="1">
    <source>
        <dbReference type="SAM" id="Phobius"/>
    </source>
</evidence>
<keyword evidence="2" id="KW-0732">Signal</keyword>
<gene>
    <name evidence="3" type="ORF">GCM10009839_81220</name>
</gene>
<keyword evidence="1" id="KW-0812">Transmembrane</keyword>
<evidence type="ECO:0008006" key="5">
    <source>
        <dbReference type="Google" id="ProtNLM"/>
    </source>
</evidence>
<feature type="transmembrane region" description="Helical" evidence="1">
    <location>
        <begin position="488"/>
        <end position="517"/>
    </location>
</feature>
<keyword evidence="1" id="KW-0472">Membrane</keyword>
<feature type="transmembrane region" description="Helical" evidence="1">
    <location>
        <begin position="877"/>
        <end position="895"/>
    </location>
</feature>
<keyword evidence="4" id="KW-1185">Reference proteome</keyword>
<dbReference type="EMBL" id="BAAAQN010000073">
    <property type="protein sequence ID" value="GAA2058923.1"/>
    <property type="molecule type" value="Genomic_DNA"/>
</dbReference>
<protein>
    <recommendedName>
        <fullName evidence="5">FtsX-like permease family protein</fullName>
    </recommendedName>
</protein>
<feature type="chain" id="PRO_5045355767" description="FtsX-like permease family protein" evidence="2">
    <location>
        <begin position="18"/>
        <end position="915"/>
    </location>
</feature>
<name>A0ABP5GW08_9ACTN</name>
<feature type="signal peptide" evidence="2">
    <location>
        <begin position="1"/>
        <end position="17"/>
    </location>
</feature>
<feature type="transmembrane region" description="Helical" evidence="1">
    <location>
        <begin position="837"/>
        <end position="865"/>
    </location>
</feature>
<comment type="caution">
    <text evidence="3">The sequence shown here is derived from an EMBL/GenBank/DDBJ whole genome shotgun (WGS) entry which is preliminary data.</text>
</comment>